<evidence type="ECO:0000313" key="1">
    <source>
        <dbReference type="EMBL" id="GGM73395.1"/>
    </source>
</evidence>
<protein>
    <submittedName>
        <fullName evidence="1">Uncharacterized protein</fullName>
    </submittedName>
</protein>
<sequence length="123" mass="12934">MDMRRFVAPAAVGVVVAIVFGAWGFTTRHSATPDVVEGWAMPNAHGTAISLHDSNDTRAGNSHIVTGASWASRDGLWHDGADGPTCIGTDTATKTRVRLGIVDVEPGEEGNGGPRVVWLRCLA</sequence>
<name>A0ABQ2HBR6_9PSEU</name>
<accession>A0ABQ2HBR6</accession>
<organism evidence="1 2">
    <name type="scientific">Lentzea pudingi</name>
    <dbReference type="NCBI Taxonomy" id="1789439"/>
    <lineage>
        <taxon>Bacteria</taxon>
        <taxon>Bacillati</taxon>
        <taxon>Actinomycetota</taxon>
        <taxon>Actinomycetes</taxon>
        <taxon>Pseudonocardiales</taxon>
        <taxon>Pseudonocardiaceae</taxon>
        <taxon>Lentzea</taxon>
    </lineage>
</organism>
<proteinExistence type="predicted"/>
<reference evidence="2" key="1">
    <citation type="journal article" date="2019" name="Int. J. Syst. Evol. Microbiol.">
        <title>The Global Catalogue of Microorganisms (GCM) 10K type strain sequencing project: providing services to taxonomists for standard genome sequencing and annotation.</title>
        <authorList>
            <consortium name="The Broad Institute Genomics Platform"/>
            <consortium name="The Broad Institute Genome Sequencing Center for Infectious Disease"/>
            <person name="Wu L."/>
            <person name="Ma J."/>
        </authorList>
    </citation>
    <scope>NUCLEOTIDE SEQUENCE [LARGE SCALE GENOMIC DNA]</scope>
    <source>
        <strain evidence="2">CGMCC 4.7319</strain>
    </source>
</reference>
<keyword evidence="2" id="KW-1185">Reference proteome</keyword>
<evidence type="ECO:0000313" key="2">
    <source>
        <dbReference type="Proteomes" id="UP000597656"/>
    </source>
</evidence>
<gene>
    <name evidence="1" type="ORF">GCM10011609_06490</name>
</gene>
<dbReference type="Proteomes" id="UP000597656">
    <property type="component" value="Unassembled WGS sequence"/>
</dbReference>
<dbReference type="EMBL" id="BMNC01000001">
    <property type="protein sequence ID" value="GGM73395.1"/>
    <property type="molecule type" value="Genomic_DNA"/>
</dbReference>
<comment type="caution">
    <text evidence="1">The sequence shown here is derived from an EMBL/GenBank/DDBJ whole genome shotgun (WGS) entry which is preliminary data.</text>
</comment>